<accession>A0A9D4FVK7</accession>
<name>A0A9D4FVK7_DREPO</name>
<dbReference type="Proteomes" id="UP000828390">
    <property type="component" value="Unassembled WGS sequence"/>
</dbReference>
<reference evidence="1" key="2">
    <citation type="submission" date="2020-11" db="EMBL/GenBank/DDBJ databases">
        <authorList>
            <person name="McCartney M.A."/>
            <person name="Auch B."/>
            <person name="Kono T."/>
            <person name="Mallez S."/>
            <person name="Becker A."/>
            <person name="Gohl D.M."/>
            <person name="Silverstein K.A.T."/>
            <person name="Koren S."/>
            <person name="Bechman K.B."/>
            <person name="Herman A."/>
            <person name="Abrahante J.E."/>
            <person name="Garbe J."/>
        </authorList>
    </citation>
    <scope>NUCLEOTIDE SEQUENCE</scope>
    <source>
        <strain evidence="1">Duluth1</strain>
        <tissue evidence="1">Whole animal</tissue>
    </source>
</reference>
<reference evidence="1" key="1">
    <citation type="journal article" date="2019" name="bioRxiv">
        <title>The Genome of the Zebra Mussel, Dreissena polymorpha: A Resource for Invasive Species Research.</title>
        <authorList>
            <person name="McCartney M.A."/>
            <person name="Auch B."/>
            <person name="Kono T."/>
            <person name="Mallez S."/>
            <person name="Zhang Y."/>
            <person name="Obille A."/>
            <person name="Becker A."/>
            <person name="Abrahante J.E."/>
            <person name="Garbe J."/>
            <person name="Badalamenti J.P."/>
            <person name="Herman A."/>
            <person name="Mangelson H."/>
            <person name="Liachko I."/>
            <person name="Sullivan S."/>
            <person name="Sone E.D."/>
            <person name="Koren S."/>
            <person name="Silverstein K.A.T."/>
            <person name="Beckman K.B."/>
            <person name="Gohl D.M."/>
        </authorList>
    </citation>
    <scope>NUCLEOTIDE SEQUENCE</scope>
    <source>
        <strain evidence="1">Duluth1</strain>
        <tissue evidence="1">Whole animal</tissue>
    </source>
</reference>
<dbReference type="AlphaFoldDB" id="A0A9D4FVK7"/>
<keyword evidence="2" id="KW-1185">Reference proteome</keyword>
<comment type="caution">
    <text evidence="1">The sequence shown here is derived from an EMBL/GenBank/DDBJ whole genome shotgun (WGS) entry which is preliminary data.</text>
</comment>
<gene>
    <name evidence="1" type="ORF">DPMN_132689</name>
</gene>
<sequence length="94" mass="10489">MVIHDIFSKFGKVVSISNDTLKVGNFETASGVRLVTLEVSVSEKAAIPHIVSFECGAKALVTMQGWCHGLSILTWYREYRERIFVSGSIDLIER</sequence>
<evidence type="ECO:0000313" key="2">
    <source>
        <dbReference type="Proteomes" id="UP000828390"/>
    </source>
</evidence>
<dbReference type="EMBL" id="JAIWYP010000006">
    <property type="protein sequence ID" value="KAH3804404.1"/>
    <property type="molecule type" value="Genomic_DNA"/>
</dbReference>
<protein>
    <submittedName>
        <fullName evidence="1">Uncharacterized protein</fullName>
    </submittedName>
</protein>
<proteinExistence type="predicted"/>
<evidence type="ECO:0000313" key="1">
    <source>
        <dbReference type="EMBL" id="KAH3804404.1"/>
    </source>
</evidence>
<organism evidence="1 2">
    <name type="scientific">Dreissena polymorpha</name>
    <name type="common">Zebra mussel</name>
    <name type="synonym">Mytilus polymorpha</name>
    <dbReference type="NCBI Taxonomy" id="45954"/>
    <lineage>
        <taxon>Eukaryota</taxon>
        <taxon>Metazoa</taxon>
        <taxon>Spiralia</taxon>
        <taxon>Lophotrochozoa</taxon>
        <taxon>Mollusca</taxon>
        <taxon>Bivalvia</taxon>
        <taxon>Autobranchia</taxon>
        <taxon>Heteroconchia</taxon>
        <taxon>Euheterodonta</taxon>
        <taxon>Imparidentia</taxon>
        <taxon>Neoheterodontei</taxon>
        <taxon>Myida</taxon>
        <taxon>Dreissenoidea</taxon>
        <taxon>Dreissenidae</taxon>
        <taxon>Dreissena</taxon>
    </lineage>
</organism>